<keyword evidence="3" id="KW-1185">Reference proteome</keyword>
<dbReference type="Proteomes" id="UP000466442">
    <property type="component" value="Linkage Group LG12"/>
</dbReference>
<evidence type="ECO:0008006" key="4">
    <source>
        <dbReference type="Google" id="ProtNLM"/>
    </source>
</evidence>
<sequence>MIPQSLLVLIDCTLLSKLGLGASWDLETTVASVAPEEVLNSIFWRCTTGCGTRCGCRKTGIACSVAFGGCHGTCSNAAPTEAIAMSDEEDDL</sequence>
<reference evidence="2" key="1">
    <citation type="journal article" date="2021" name="Mol. Ecol. Resour.">
        <title>Apolygus lucorum genome provides insights into omnivorousness and mesophyll feeding.</title>
        <authorList>
            <person name="Liu Y."/>
            <person name="Liu H."/>
            <person name="Wang H."/>
            <person name="Huang T."/>
            <person name="Liu B."/>
            <person name="Yang B."/>
            <person name="Yin L."/>
            <person name="Li B."/>
            <person name="Zhang Y."/>
            <person name="Zhang S."/>
            <person name="Jiang F."/>
            <person name="Zhang X."/>
            <person name="Ren Y."/>
            <person name="Wang B."/>
            <person name="Wang S."/>
            <person name="Lu Y."/>
            <person name="Wu K."/>
            <person name="Fan W."/>
            <person name="Wang G."/>
        </authorList>
    </citation>
    <scope>NUCLEOTIDE SEQUENCE</scope>
    <source>
        <strain evidence="2">12Hb</strain>
    </source>
</reference>
<comment type="caution">
    <text evidence="2">The sequence shown here is derived from an EMBL/GenBank/DDBJ whole genome shotgun (WGS) entry which is preliminary data.</text>
</comment>
<feature type="signal peptide" evidence="1">
    <location>
        <begin position="1"/>
        <end position="21"/>
    </location>
</feature>
<dbReference type="EMBL" id="WIXP02000012">
    <property type="protein sequence ID" value="KAF6201728.1"/>
    <property type="molecule type" value="Genomic_DNA"/>
</dbReference>
<name>A0A8S9X031_APOLU</name>
<proteinExistence type="predicted"/>
<gene>
    <name evidence="2" type="ORF">GE061_004123</name>
</gene>
<evidence type="ECO:0000313" key="3">
    <source>
        <dbReference type="Proteomes" id="UP000466442"/>
    </source>
</evidence>
<keyword evidence="1" id="KW-0732">Signal</keyword>
<organism evidence="2 3">
    <name type="scientific">Apolygus lucorum</name>
    <name type="common">Small green plant bug</name>
    <name type="synonym">Lygocoris lucorum</name>
    <dbReference type="NCBI Taxonomy" id="248454"/>
    <lineage>
        <taxon>Eukaryota</taxon>
        <taxon>Metazoa</taxon>
        <taxon>Ecdysozoa</taxon>
        <taxon>Arthropoda</taxon>
        <taxon>Hexapoda</taxon>
        <taxon>Insecta</taxon>
        <taxon>Pterygota</taxon>
        <taxon>Neoptera</taxon>
        <taxon>Paraneoptera</taxon>
        <taxon>Hemiptera</taxon>
        <taxon>Heteroptera</taxon>
        <taxon>Panheteroptera</taxon>
        <taxon>Cimicomorpha</taxon>
        <taxon>Miridae</taxon>
        <taxon>Mirini</taxon>
        <taxon>Apolygus</taxon>
    </lineage>
</organism>
<evidence type="ECO:0000256" key="1">
    <source>
        <dbReference type="SAM" id="SignalP"/>
    </source>
</evidence>
<accession>A0A8S9X031</accession>
<feature type="chain" id="PRO_5035789130" description="Secreted protein" evidence="1">
    <location>
        <begin position="22"/>
        <end position="92"/>
    </location>
</feature>
<protein>
    <recommendedName>
        <fullName evidence="4">Secreted protein</fullName>
    </recommendedName>
</protein>
<evidence type="ECO:0000313" key="2">
    <source>
        <dbReference type="EMBL" id="KAF6201728.1"/>
    </source>
</evidence>
<dbReference type="AlphaFoldDB" id="A0A8S9X031"/>